<reference evidence="9" key="1">
    <citation type="journal article" date="2015" name="Nature">
        <title>Complex archaea that bridge the gap between prokaryotes and eukaryotes.</title>
        <authorList>
            <person name="Spang A."/>
            <person name="Saw J.H."/>
            <person name="Jorgensen S.L."/>
            <person name="Zaremba-Niedzwiedzka K."/>
            <person name="Martijn J."/>
            <person name="Lind A.E."/>
            <person name="van Eijk R."/>
            <person name="Schleper C."/>
            <person name="Guy L."/>
            <person name="Ettema T.J."/>
        </authorList>
    </citation>
    <scope>NUCLEOTIDE SEQUENCE</scope>
</reference>
<evidence type="ECO:0000256" key="5">
    <source>
        <dbReference type="ARBA" id="ARBA00023136"/>
    </source>
</evidence>
<organism evidence="9">
    <name type="scientific">marine sediment metagenome</name>
    <dbReference type="NCBI Taxonomy" id="412755"/>
    <lineage>
        <taxon>unclassified sequences</taxon>
        <taxon>metagenomes</taxon>
        <taxon>ecological metagenomes</taxon>
    </lineage>
</organism>
<dbReference type="EMBL" id="LAZR01012975">
    <property type="protein sequence ID" value="KKM24200.1"/>
    <property type="molecule type" value="Genomic_DNA"/>
</dbReference>
<evidence type="ECO:0000256" key="3">
    <source>
        <dbReference type="ARBA" id="ARBA00022692"/>
    </source>
</evidence>
<comment type="subcellular location">
    <subcellularLocation>
        <location evidence="1">Cell membrane</location>
        <topology evidence="1">Multi-pass membrane protein</topology>
    </subcellularLocation>
</comment>
<keyword evidence="3 6" id="KW-0812">Transmembrane</keyword>
<evidence type="ECO:0000313" key="9">
    <source>
        <dbReference type="EMBL" id="KKM24200.1"/>
    </source>
</evidence>
<feature type="transmembrane region" description="Helical" evidence="6">
    <location>
        <begin position="370"/>
        <end position="390"/>
    </location>
</feature>
<dbReference type="Pfam" id="PF02687">
    <property type="entry name" value="FtsX"/>
    <property type="match status" value="1"/>
</dbReference>
<feature type="transmembrane region" description="Helical" evidence="6">
    <location>
        <begin position="265"/>
        <end position="289"/>
    </location>
</feature>
<evidence type="ECO:0000256" key="1">
    <source>
        <dbReference type="ARBA" id="ARBA00004651"/>
    </source>
</evidence>
<gene>
    <name evidence="9" type="ORF">LCGC14_1607470</name>
</gene>
<feature type="domain" description="MacB-like periplasmic core" evidence="8">
    <location>
        <begin position="18"/>
        <end position="238"/>
    </location>
</feature>
<sequence>MIYLRLAWRNIWRNKRRTLITIASVFFAVILAIIMRSAQEGVYGNMIKNVVGFYTGYIQVHNRGYWEEKTLDNSFKEDEQLYELLNGITAVKDAIPRLESFALASSDHNTKGAMVVGIDPGKEKIVTHLDEKISKGEYLKDENENGVLIVEGMARQLKLDVGDTLILIGQGYHGVSAAGKYPVKGLLQFGSPELNGLLVYLPIKRAQYMYGAEGMLTSVVVMIDDPDAADKITGDIEKKLNDNYEVMSWTTMMPELIQFIQADKAGGIIIIGILYMIIAFGIFGTLLMMTMERRHEFGVLIAIGMKRLKLSMVMILEALMLSIVGALTGAVASIPIVYYFSVNPIRFTGDMAEAYERFGIEPIMPFKLDLAIMLSQGEVVLVIVMILVMYPFSKILRLNEIEAIGS</sequence>
<evidence type="ECO:0000256" key="2">
    <source>
        <dbReference type="ARBA" id="ARBA00022475"/>
    </source>
</evidence>
<name>A0A0F9L9C6_9ZZZZ</name>
<dbReference type="InterPro" id="IPR051447">
    <property type="entry name" value="Lipoprotein-release_system"/>
</dbReference>
<feature type="transmembrane region" description="Helical" evidence="6">
    <location>
        <begin position="310"/>
        <end position="340"/>
    </location>
</feature>
<keyword evidence="5 6" id="KW-0472">Membrane</keyword>
<comment type="caution">
    <text evidence="9">The sequence shown here is derived from an EMBL/GenBank/DDBJ whole genome shotgun (WGS) entry which is preliminary data.</text>
</comment>
<evidence type="ECO:0000256" key="6">
    <source>
        <dbReference type="SAM" id="Phobius"/>
    </source>
</evidence>
<dbReference type="GO" id="GO:0098797">
    <property type="term" value="C:plasma membrane protein complex"/>
    <property type="evidence" value="ECO:0007669"/>
    <property type="project" value="TreeGrafter"/>
</dbReference>
<proteinExistence type="predicted"/>
<evidence type="ECO:0000259" key="7">
    <source>
        <dbReference type="Pfam" id="PF02687"/>
    </source>
</evidence>
<evidence type="ECO:0000259" key="8">
    <source>
        <dbReference type="Pfam" id="PF12704"/>
    </source>
</evidence>
<keyword evidence="2" id="KW-1003">Cell membrane</keyword>
<evidence type="ECO:0000256" key="4">
    <source>
        <dbReference type="ARBA" id="ARBA00022989"/>
    </source>
</evidence>
<dbReference type="InterPro" id="IPR003838">
    <property type="entry name" value="ABC3_permease_C"/>
</dbReference>
<protein>
    <submittedName>
        <fullName evidence="9">Uncharacterized protein</fullName>
    </submittedName>
</protein>
<dbReference type="InterPro" id="IPR025857">
    <property type="entry name" value="MacB_PCD"/>
</dbReference>
<dbReference type="PANTHER" id="PTHR30489:SF0">
    <property type="entry name" value="LIPOPROTEIN-RELEASING SYSTEM TRANSMEMBRANE PROTEIN LOLE"/>
    <property type="match status" value="1"/>
</dbReference>
<feature type="domain" description="ABC3 transporter permease C-terminal" evidence="7">
    <location>
        <begin position="268"/>
        <end position="399"/>
    </location>
</feature>
<dbReference type="AlphaFoldDB" id="A0A0F9L9C6"/>
<dbReference type="Pfam" id="PF12704">
    <property type="entry name" value="MacB_PCD"/>
    <property type="match status" value="1"/>
</dbReference>
<dbReference type="GO" id="GO:0044874">
    <property type="term" value="P:lipoprotein localization to outer membrane"/>
    <property type="evidence" value="ECO:0007669"/>
    <property type="project" value="TreeGrafter"/>
</dbReference>
<dbReference type="PANTHER" id="PTHR30489">
    <property type="entry name" value="LIPOPROTEIN-RELEASING SYSTEM TRANSMEMBRANE PROTEIN LOLE"/>
    <property type="match status" value="1"/>
</dbReference>
<keyword evidence="4 6" id="KW-1133">Transmembrane helix</keyword>
<accession>A0A0F9L9C6</accession>